<proteinExistence type="inferred from homology"/>
<keyword evidence="5" id="KW-0653">Protein transport</keyword>
<name>A0A7J0DML8_9ERIC</name>
<comment type="caution">
    <text evidence="7">The sequence shown here is derived from an EMBL/GenBank/DDBJ whole genome shotgun (WGS) entry which is preliminary data.</text>
</comment>
<evidence type="ECO:0000256" key="4">
    <source>
        <dbReference type="ARBA" id="ARBA00022892"/>
    </source>
</evidence>
<dbReference type="AlphaFoldDB" id="A0A7J0DML8"/>
<keyword evidence="2" id="KW-0519">Myristate</keyword>
<dbReference type="OrthoDB" id="2011769at2759"/>
<dbReference type="GO" id="GO:0015031">
    <property type="term" value="P:protein transport"/>
    <property type="evidence" value="ECO:0007669"/>
    <property type="project" value="UniProtKB-KW"/>
</dbReference>
<keyword evidence="5" id="KW-0813">Transport</keyword>
<dbReference type="InterPro" id="IPR027417">
    <property type="entry name" value="P-loop_NTPase"/>
</dbReference>
<keyword evidence="3" id="KW-0547">Nucleotide-binding</keyword>
<keyword evidence="4" id="KW-0931">ER-Golgi transport</keyword>
<sequence length="67" mass="7630">MLSCLCLPTRQQARSSECNECSAEITDKLGLNSLRQRHWYIRSTCATYGGEGLYEGLDWLSNTLQTR</sequence>
<comment type="similarity">
    <text evidence="1">Belongs to the small GTPase superfamily. Arf family.</text>
</comment>
<evidence type="ECO:0000313" key="8">
    <source>
        <dbReference type="Proteomes" id="UP000585474"/>
    </source>
</evidence>
<keyword evidence="6" id="KW-0342">GTP-binding</keyword>
<dbReference type="Gene3D" id="3.40.50.300">
    <property type="entry name" value="P-loop containing nucleotide triphosphate hydrolases"/>
    <property type="match status" value="1"/>
</dbReference>
<evidence type="ECO:0000256" key="1">
    <source>
        <dbReference type="ARBA" id="ARBA00010290"/>
    </source>
</evidence>
<dbReference type="Proteomes" id="UP000585474">
    <property type="component" value="Unassembled WGS sequence"/>
</dbReference>
<dbReference type="Pfam" id="PF00025">
    <property type="entry name" value="Arf"/>
    <property type="match status" value="1"/>
</dbReference>
<dbReference type="EMBL" id="BJWL01000313">
    <property type="protein sequence ID" value="GFS38449.1"/>
    <property type="molecule type" value="Genomic_DNA"/>
</dbReference>
<keyword evidence="8" id="KW-1185">Reference proteome</keyword>
<dbReference type="InterPro" id="IPR024156">
    <property type="entry name" value="Small_GTPase_ARF"/>
</dbReference>
<organism evidence="7 8">
    <name type="scientific">Actinidia rufa</name>
    <dbReference type="NCBI Taxonomy" id="165716"/>
    <lineage>
        <taxon>Eukaryota</taxon>
        <taxon>Viridiplantae</taxon>
        <taxon>Streptophyta</taxon>
        <taxon>Embryophyta</taxon>
        <taxon>Tracheophyta</taxon>
        <taxon>Spermatophyta</taxon>
        <taxon>Magnoliopsida</taxon>
        <taxon>eudicotyledons</taxon>
        <taxon>Gunneridae</taxon>
        <taxon>Pentapetalae</taxon>
        <taxon>asterids</taxon>
        <taxon>Ericales</taxon>
        <taxon>Actinidiaceae</taxon>
        <taxon>Actinidia</taxon>
    </lineage>
</organism>
<protein>
    <submittedName>
        <fullName evidence="7">ADP-ribosylation factor A1B</fullName>
    </submittedName>
</protein>
<dbReference type="GO" id="GO:0016192">
    <property type="term" value="P:vesicle-mediated transport"/>
    <property type="evidence" value="ECO:0007669"/>
    <property type="project" value="UniProtKB-KW"/>
</dbReference>
<keyword evidence="2" id="KW-0449">Lipoprotein</keyword>
<evidence type="ECO:0000256" key="5">
    <source>
        <dbReference type="ARBA" id="ARBA00022927"/>
    </source>
</evidence>
<reference evidence="8" key="1">
    <citation type="submission" date="2019-07" db="EMBL/GenBank/DDBJ databases">
        <title>De Novo Assembly of kiwifruit Actinidia rufa.</title>
        <authorList>
            <person name="Sugita-Konishi S."/>
            <person name="Sato K."/>
            <person name="Mori E."/>
            <person name="Abe Y."/>
            <person name="Kisaki G."/>
            <person name="Hamano K."/>
            <person name="Suezawa K."/>
            <person name="Otani M."/>
            <person name="Fukuda T."/>
            <person name="Manabe T."/>
            <person name="Gomi K."/>
            <person name="Tabuchi M."/>
            <person name="Akimitsu K."/>
            <person name="Kataoka I."/>
        </authorList>
    </citation>
    <scope>NUCLEOTIDE SEQUENCE [LARGE SCALE GENOMIC DNA]</scope>
    <source>
        <strain evidence="8">cv. Fuchu</strain>
    </source>
</reference>
<dbReference type="PANTHER" id="PTHR11711">
    <property type="entry name" value="ADP RIBOSYLATION FACTOR-RELATED"/>
    <property type="match status" value="1"/>
</dbReference>
<dbReference type="GO" id="GO:0003924">
    <property type="term" value="F:GTPase activity"/>
    <property type="evidence" value="ECO:0007669"/>
    <property type="project" value="InterPro"/>
</dbReference>
<evidence type="ECO:0000256" key="6">
    <source>
        <dbReference type="ARBA" id="ARBA00023134"/>
    </source>
</evidence>
<dbReference type="GO" id="GO:0005525">
    <property type="term" value="F:GTP binding"/>
    <property type="evidence" value="ECO:0007669"/>
    <property type="project" value="UniProtKB-KW"/>
</dbReference>
<evidence type="ECO:0000256" key="3">
    <source>
        <dbReference type="ARBA" id="ARBA00022741"/>
    </source>
</evidence>
<dbReference type="InterPro" id="IPR006689">
    <property type="entry name" value="Small_GTPase_ARF/SAR"/>
</dbReference>
<evidence type="ECO:0000313" key="7">
    <source>
        <dbReference type="EMBL" id="GFS38449.1"/>
    </source>
</evidence>
<evidence type="ECO:0000256" key="2">
    <source>
        <dbReference type="ARBA" id="ARBA00022707"/>
    </source>
</evidence>
<gene>
    <name evidence="7" type="ORF">Acr_00g0057500</name>
</gene>
<accession>A0A7J0DML8</accession>